<evidence type="ECO:0000256" key="1">
    <source>
        <dbReference type="ARBA" id="ARBA00006149"/>
    </source>
</evidence>
<dbReference type="Pfam" id="PF05175">
    <property type="entry name" value="MTS"/>
    <property type="match status" value="1"/>
</dbReference>
<dbReference type="GO" id="GO:0008168">
    <property type="term" value="F:methyltransferase activity"/>
    <property type="evidence" value="ECO:0007669"/>
    <property type="project" value="UniProtKB-KW"/>
</dbReference>
<comment type="similarity">
    <text evidence="1">Belongs to the eukaryotic/archaeal PrmC-related family.</text>
</comment>
<organism evidence="8 9">
    <name type="scientific">Motilibacter deserti</name>
    <dbReference type="NCBI Taxonomy" id="2714956"/>
    <lineage>
        <taxon>Bacteria</taxon>
        <taxon>Bacillati</taxon>
        <taxon>Actinomycetota</taxon>
        <taxon>Actinomycetes</taxon>
        <taxon>Motilibacterales</taxon>
        <taxon>Motilibacteraceae</taxon>
        <taxon>Motilibacter</taxon>
    </lineage>
</organism>
<keyword evidence="3" id="KW-0808">Transferase</keyword>
<dbReference type="PANTHER" id="PTHR45875:SF1">
    <property type="entry name" value="METHYLTRANSFERASE N6AMT1"/>
    <property type="match status" value="1"/>
</dbReference>
<dbReference type="InterPro" id="IPR052190">
    <property type="entry name" value="Euk-Arch_PrmC-MTase"/>
</dbReference>
<evidence type="ECO:0000313" key="9">
    <source>
        <dbReference type="Proteomes" id="UP000800981"/>
    </source>
</evidence>
<dbReference type="InterPro" id="IPR029063">
    <property type="entry name" value="SAM-dependent_MTases_sf"/>
</dbReference>
<keyword evidence="2 8" id="KW-0489">Methyltransferase</keyword>
<name>A0ABX0H1R3_9ACTN</name>
<evidence type="ECO:0000256" key="4">
    <source>
        <dbReference type="ARBA" id="ARBA00022691"/>
    </source>
</evidence>
<comment type="caution">
    <text evidence="8">The sequence shown here is derived from an EMBL/GenBank/DDBJ whole genome shotgun (WGS) entry which is preliminary data.</text>
</comment>
<dbReference type="PANTHER" id="PTHR45875">
    <property type="entry name" value="METHYLTRANSFERASE N6AMT1"/>
    <property type="match status" value="1"/>
</dbReference>
<dbReference type="SUPFAM" id="SSF53335">
    <property type="entry name" value="S-adenosyl-L-methionine-dependent methyltransferases"/>
    <property type="match status" value="1"/>
</dbReference>
<dbReference type="EMBL" id="JAANNP010000052">
    <property type="protein sequence ID" value="NHC15755.1"/>
    <property type="molecule type" value="Genomic_DNA"/>
</dbReference>
<dbReference type="Proteomes" id="UP000800981">
    <property type="component" value="Unassembled WGS sequence"/>
</dbReference>
<dbReference type="GO" id="GO:0032259">
    <property type="term" value="P:methylation"/>
    <property type="evidence" value="ECO:0007669"/>
    <property type="project" value="UniProtKB-KW"/>
</dbReference>
<gene>
    <name evidence="8" type="ORF">G9H71_18395</name>
</gene>
<feature type="domain" description="Methyltransferase small" evidence="5">
    <location>
        <begin position="144"/>
        <end position="271"/>
    </location>
</feature>
<keyword evidence="9" id="KW-1185">Reference proteome</keyword>
<dbReference type="InterPro" id="IPR055487">
    <property type="entry name" value="DUF7059"/>
</dbReference>
<reference evidence="8 9" key="1">
    <citation type="submission" date="2020-03" db="EMBL/GenBank/DDBJ databases">
        <title>Two novel Motilibacter sp.</title>
        <authorList>
            <person name="Liu S."/>
        </authorList>
    </citation>
    <scope>NUCLEOTIDE SEQUENCE [LARGE SCALE GENOMIC DNA]</scope>
    <source>
        <strain evidence="8 9">E257</strain>
    </source>
</reference>
<dbReference type="InterPro" id="IPR002052">
    <property type="entry name" value="DNA_methylase_N6_adenine_CS"/>
</dbReference>
<evidence type="ECO:0000313" key="8">
    <source>
        <dbReference type="EMBL" id="NHC15755.1"/>
    </source>
</evidence>
<evidence type="ECO:0000256" key="2">
    <source>
        <dbReference type="ARBA" id="ARBA00022603"/>
    </source>
</evidence>
<evidence type="ECO:0000259" key="5">
    <source>
        <dbReference type="Pfam" id="PF05175"/>
    </source>
</evidence>
<accession>A0ABX0H1R3</accession>
<feature type="domain" description="DUF7782" evidence="7">
    <location>
        <begin position="386"/>
        <end position="493"/>
    </location>
</feature>
<dbReference type="CDD" id="cd02440">
    <property type="entry name" value="AdoMet_MTases"/>
    <property type="match status" value="1"/>
</dbReference>
<evidence type="ECO:0000256" key="3">
    <source>
        <dbReference type="ARBA" id="ARBA00022679"/>
    </source>
</evidence>
<dbReference type="PROSITE" id="PS00092">
    <property type="entry name" value="N6_MTASE"/>
    <property type="match status" value="1"/>
</dbReference>
<dbReference type="Pfam" id="PF23186">
    <property type="entry name" value="DUF7059"/>
    <property type="match status" value="1"/>
</dbReference>
<dbReference type="InterPro" id="IPR056684">
    <property type="entry name" value="DUF7782"/>
</dbReference>
<evidence type="ECO:0000259" key="6">
    <source>
        <dbReference type="Pfam" id="PF23186"/>
    </source>
</evidence>
<dbReference type="Pfam" id="PF25004">
    <property type="entry name" value="DUF7782"/>
    <property type="match status" value="1"/>
</dbReference>
<protein>
    <submittedName>
        <fullName evidence="8">Methyltransferase</fullName>
    </submittedName>
</protein>
<keyword evidence="4" id="KW-0949">S-adenosyl-L-methionine</keyword>
<sequence>MSHDDARALRAAFVRAGYTADAVLELLGPAAQAALERNEGVPARRRTSRPEVAGLPLTTLVRLFLLQQPVPETEAAAALPLDAAVAGGLVTLVDGQVRAELDIRPYGADDAPGDGWYVVGDLDSRLDGTAREVRRDHVLGVGGASATLAQITPRDRVGRALDLGTGGGVQALHLTRHADEVVATDVLARALALARLTAGLNQIDLDLREGSLVDPVAGETFDLVVSNPPFVIGAPEVHTYRDAGLPLDTLCRELLAQVPQLLAEGGTFVMIGDWVRLRGEEPHERARRWLPSADGFESLLVVRDEEDPAAYVSTWLRDAGEQGAADATDRYDRWLAGLEDAGVEAVEFGWFVVRRRGSGPARSEVLDWPHPVEQPAAWWLSARVEANAWLTAHDDEALLSARLRVREDVVQEQHGEPGAEEPETIVLRQQRGQRAATSVSTEAAALVGASDGTLQVGQLVDAVAQVLEQDTGELRGPLLGELRELVRCGTLEPA</sequence>
<evidence type="ECO:0000259" key="7">
    <source>
        <dbReference type="Pfam" id="PF25004"/>
    </source>
</evidence>
<proteinExistence type="inferred from homology"/>
<dbReference type="Gene3D" id="3.40.50.150">
    <property type="entry name" value="Vaccinia Virus protein VP39"/>
    <property type="match status" value="1"/>
</dbReference>
<dbReference type="InterPro" id="IPR007848">
    <property type="entry name" value="Small_mtfrase_dom"/>
</dbReference>
<feature type="domain" description="DUF7059" evidence="6">
    <location>
        <begin position="15"/>
        <end position="99"/>
    </location>
</feature>